<dbReference type="OrthoDB" id="618331at2759"/>
<dbReference type="PANTHER" id="PTHR33334">
    <property type="entry name" value="PROTEIN LNK1"/>
    <property type="match status" value="1"/>
</dbReference>
<feature type="region of interest" description="Disordered" evidence="1">
    <location>
        <begin position="23"/>
        <end position="56"/>
    </location>
</feature>
<feature type="compositionally biased region" description="Basic and acidic residues" evidence="1">
    <location>
        <begin position="29"/>
        <end position="46"/>
    </location>
</feature>
<dbReference type="InterPro" id="IPR039928">
    <property type="entry name" value="LNK"/>
</dbReference>
<feature type="compositionally biased region" description="Polar residues" evidence="1">
    <location>
        <begin position="326"/>
        <end position="350"/>
    </location>
</feature>
<feature type="compositionally biased region" description="Polar residues" evidence="1">
    <location>
        <begin position="493"/>
        <end position="502"/>
    </location>
</feature>
<gene>
    <name evidence="2" type="ORF">TorRG33x02_054330</name>
</gene>
<dbReference type="PANTHER" id="PTHR33334:SF5">
    <property type="entry name" value="PROTEIN LNK2"/>
    <property type="match status" value="1"/>
</dbReference>
<name>A0A2P5FLY8_TREOI</name>
<dbReference type="GO" id="GO:0007623">
    <property type="term" value="P:circadian rhythm"/>
    <property type="evidence" value="ECO:0007669"/>
    <property type="project" value="InterPro"/>
</dbReference>
<proteinExistence type="predicted"/>
<keyword evidence="3" id="KW-1185">Reference proteome</keyword>
<dbReference type="EMBL" id="JXTC01000022">
    <property type="protein sequence ID" value="PON98818.1"/>
    <property type="molecule type" value="Genomic_DNA"/>
</dbReference>
<organism evidence="2 3">
    <name type="scientific">Trema orientale</name>
    <name type="common">Charcoal tree</name>
    <name type="synonym">Celtis orientalis</name>
    <dbReference type="NCBI Taxonomy" id="63057"/>
    <lineage>
        <taxon>Eukaryota</taxon>
        <taxon>Viridiplantae</taxon>
        <taxon>Streptophyta</taxon>
        <taxon>Embryophyta</taxon>
        <taxon>Tracheophyta</taxon>
        <taxon>Spermatophyta</taxon>
        <taxon>Magnoliopsida</taxon>
        <taxon>eudicotyledons</taxon>
        <taxon>Gunneridae</taxon>
        <taxon>Pentapetalae</taxon>
        <taxon>rosids</taxon>
        <taxon>fabids</taxon>
        <taxon>Rosales</taxon>
        <taxon>Cannabaceae</taxon>
        <taxon>Trema</taxon>
    </lineage>
</organism>
<dbReference type="GO" id="GO:0006355">
    <property type="term" value="P:regulation of DNA-templated transcription"/>
    <property type="evidence" value="ECO:0007669"/>
    <property type="project" value="InterPro"/>
</dbReference>
<comment type="caution">
    <text evidence="2">The sequence shown here is derived from an EMBL/GenBank/DDBJ whole genome shotgun (WGS) entry which is preliminary data.</text>
</comment>
<dbReference type="FunCoup" id="A0A2P5FLY8">
    <property type="interactions" value="167"/>
</dbReference>
<evidence type="ECO:0000256" key="1">
    <source>
        <dbReference type="SAM" id="MobiDB-lite"/>
    </source>
</evidence>
<evidence type="ECO:0000313" key="3">
    <source>
        <dbReference type="Proteomes" id="UP000237000"/>
    </source>
</evidence>
<feature type="region of interest" description="Disordered" evidence="1">
    <location>
        <begin position="468"/>
        <end position="516"/>
    </location>
</feature>
<feature type="region of interest" description="Disordered" evidence="1">
    <location>
        <begin position="324"/>
        <end position="350"/>
    </location>
</feature>
<feature type="compositionally biased region" description="Low complexity" evidence="1">
    <location>
        <begin position="468"/>
        <end position="479"/>
    </location>
</feature>
<reference evidence="3" key="1">
    <citation type="submission" date="2016-06" db="EMBL/GenBank/DDBJ databases">
        <title>Parallel loss of symbiosis genes in relatives of nitrogen-fixing non-legume Parasponia.</title>
        <authorList>
            <person name="Van Velzen R."/>
            <person name="Holmer R."/>
            <person name="Bu F."/>
            <person name="Rutten L."/>
            <person name="Van Zeijl A."/>
            <person name="Liu W."/>
            <person name="Santuari L."/>
            <person name="Cao Q."/>
            <person name="Sharma T."/>
            <person name="Shen D."/>
            <person name="Roswanjaya Y."/>
            <person name="Wardhani T."/>
            <person name="Kalhor M.S."/>
            <person name="Jansen J."/>
            <person name="Van den Hoogen J."/>
            <person name="Gungor B."/>
            <person name="Hartog M."/>
            <person name="Hontelez J."/>
            <person name="Verver J."/>
            <person name="Yang W.-C."/>
            <person name="Schijlen E."/>
            <person name="Repin R."/>
            <person name="Schilthuizen M."/>
            <person name="Schranz E."/>
            <person name="Heidstra R."/>
            <person name="Miyata K."/>
            <person name="Fedorova E."/>
            <person name="Kohlen W."/>
            <person name="Bisseling T."/>
            <person name="Smit S."/>
            <person name="Geurts R."/>
        </authorList>
    </citation>
    <scope>NUCLEOTIDE SEQUENCE [LARGE SCALE GENOMIC DNA]</scope>
    <source>
        <strain evidence="3">cv. RG33-2</strain>
    </source>
</reference>
<evidence type="ECO:0000313" key="2">
    <source>
        <dbReference type="EMBL" id="PON98818.1"/>
    </source>
</evidence>
<dbReference type="AlphaFoldDB" id="A0A2P5FLY8"/>
<dbReference type="InParanoid" id="A0A2P5FLY8"/>
<dbReference type="STRING" id="63057.A0A2P5FLY8"/>
<accession>A0A2P5FLY8</accession>
<sequence>MFDWDGEELANIIWDEAAESGDHIVPYPKESDDCCNKKEWKQEDTIKQPTDNKIPKAKVDLHGKKVESSFNLVNHDTTSDSRMGVESWPDLPLSNATDSERESVGTEVSNGLSEITKYDSPRGIDGLDKDAEIYQGSHEGKEQGDFVDYGWANIGSFDDFDRIFSNNDAVFGHASLGHADELWSSSRDVSNSPVKFSSELPSLSPNTLRNTSQQQEIKTEFVQEDGLGSLRYGETDDFTSQNLQSASAILDHVEAAVGKSKRTAKEQTDLDRVGKTTLATSNPATENAATRNEAAYKVTRQKKIFKSRKRLDVKSEGKRLQELYGSWSSPRNPSGQLENQLPNSVTQPSPSTVQQMQLQCPEIFQYQHMSNQFVAHPVYGNLTNPFPAMPVLSHIQPGKFKHRPLLYSYDVSPAKSNLVNKSAEAHVKPTTMTPQEKIEKLRRRQQLQAMLAIQKQQQQLSQQVSSTNNSTTQTCPQQTKIQQCGGTDIGTEDLSTFPSLERNSPIEEDDSNTTSAAVDDYSVEETILHRLQDIITKLDMKVRLCIRDSLFRLAQSAMQRHYTSATSITNISGKDEHETLAKEEISSYNRFINLLAILAAIHFLL</sequence>
<dbReference type="Proteomes" id="UP000237000">
    <property type="component" value="Unassembled WGS sequence"/>
</dbReference>
<protein>
    <submittedName>
        <fullName evidence="2">Agglutinin-like protein</fullName>
    </submittedName>
</protein>